<evidence type="ECO:0000313" key="2">
    <source>
        <dbReference type="Proteomes" id="UP000230161"/>
    </source>
</evidence>
<dbReference type="GO" id="GO:0005975">
    <property type="term" value="P:carbohydrate metabolic process"/>
    <property type="evidence" value="ECO:0007669"/>
    <property type="project" value="InterPro"/>
</dbReference>
<dbReference type="RefSeq" id="WP_157802881.1">
    <property type="nucleotide sequence ID" value="NZ_PGFB01000003.1"/>
</dbReference>
<dbReference type="OrthoDB" id="5165349at2"/>
<evidence type="ECO:0008006" key="3">
    <source>
        <dbReference type="Google" id="ProtNLM"/>
    </source>
</evidence>
<dbReference type="Gene3D" id="1.50.10.10">
    <property type="match status" value="1"/>
</dbReference>
<dbReference type="SUPFAM" id="SSF48208">
    <property type="entry name" value="Six-hairpin glycosidases"/>
    <property type="match status" value="1"/>
</dbReference>
<gene>
    <name evidence="1" type="ORF">CLV54_1685</name>
</gene>
<dbReference type="InterPro" id="IPR008928">
    <property type="entry name" value="6-hairpin_glycosidase_sf"/>
</dbReference>
<dbReference type="EMBL" id="PGFB01000003">
    <property type="protein sequence ID" value="PJJ61898.1"/>
    <property type="molecule type" value="Genomic_DNA"/>
</dbReference>
<comment type="caution">
    <text evidence="1">The sequence shown here is derived from an EMBL/GenBank/DDBJ whole genome shotgun (WGS) entry which is preliminary data.</text>
</comment>
<sequence length="894" mass="97097">MSRRGRGLPPLDELAGPWMPREDLAHLPTLRNRWGQAHVNDDLTSLSWLAMPPYAGGYRTGVLRIDGEIARAERLRWSPWGVQRVADCSGIRVLSDTRMAYEDSTLLWKLHVENTSEQTRVVEVEQELISLVATSEVDWGWLYGTPWNAGHYHDFYATERLRGAVLGGEGTQVQLRQDGERWVRLGSPRIPGIQRDEDSEPMLLEHELPDHSTSDSGRVRASGAAARIRGLAVVDADGGTVAVGDAQAVHPIGPDTDIRAGRTELPFDSILVFEVELADGGADGVVLTHGNHPDSLQFGVSAGLPWFTIGGERVLGDTSLTPGSWHRVELRVAAEGASASVDGEPVGRTRPWWSGQRWLASTQGETVAVIDSLTPARSAFAFSERPHEIVVDGSRAFARWRLELEPGAPHELGVVVRLASDEASADAGARAVAERFEVELADVAERWRESWLNAFTPGNPEFSGYLPTLHTKDSDLARSYYLGVLLALYMRNTKVSPIGPVTLTGGPRLGATTTFYWDQSEWARVAAMLDPVGHRNWILAALGQPYESSHSFDTKNLLPVGNHYAANDHALFRIVSSYIGVTGDLALLDETARGRTVREHLRDMAYRPRETRVAFRSSTLADLGRDAWELLECVPNYRDAVVSFNAGYVGMLREFAELARIDGDEASAAQADAEAEALAHDVMGQYAGGGRWMIAHPEGDETIGHCLDFELVAADMTQDLSPAIRGEMVDFVVGHLIDGDWMRALSPDDPIAPLSDRPDHGAAGAFAAWPGATAYGLCRLGRADVAAGVLRRAHRATSGGLWGQAMEAIGDGRFRVAERGVSNRESNAAVAVSEAVIAGLFGVEASVHGLRSPVEGSVESAWGRLSNIRAVGFDLQQPSVDSRSARDLSVSTNL</sequence>
<accession>A0A2M9BVC6</accession>
<name>A0A2M9BVC6_9MICO</name>
<keyword evidence="2" id="KW-1185">Reference proteome</keyword>
<proteinExistence type="predicted"/>
<reference evidence="1 2" key="1">
    <citation type="submission" date="2017-11" db="EMBL/GenBank/DDBJ databases">
        <title>Genomic Encyclopedia of Archaeal and Bacterial Type Strains, Phase II (KMG-II): From Individual Species to Whole Genera.</title>
        <authorList>
            <person name="Goeker M."/>
        </authorList>
    </citation>
    <scope>NUCLEOTIDE SEQUENCE [LARGE SCALE GENOMIC DNA]</scope>
    <source>
        <strain evidence="1 2">DSM 25625</strain>
    </source>
</reference>
<evidence type="ECO:0000313" key="1">
    <source>
        <dbReference type="EMBL" id="PJJ61898.1"/>
    </source>
</evidence>
<organism evidence="1 2">
    <name type="scientific">Compostimonas suwonensis</name>
    <dbReference type="NCBI Taxonomy" id="1048394"/>
    <lineage>
        <taxon>Bacteria</taxon>
        <taxon>Bacillati</taxon>
        <taxon>Actinomycetota</taxon>
        <taxon>Actinomycetes</taxon>
        <taxon>Micrococcales</taxon>
        <taxon>Microbacteriaceae</taxon>
        <taxon>Compostimonas</taxon>
    </lineage>
</organism>
<dbReference type="Proteomes" id="UP000230161">
    <property type="component" value="Unassembled WGS sequence"/>
</dbReference>
<dbReference type="AlphaFoldDB" id="A0A2M9BVC6"/>
<dbReference type="InterPro" id="IPR012341">
    <property type="entry name" value="6hp_glycosidase-like_sf"/>
</dbReference>
<protein>
    <recommendedName>
        <fullName evidence="3">Alpha-L-rhamnosidase six-hairpin glycosidase domain-containing protein</fullName>
    </recommendedName>
</protein>